<dbReference type="Proteomes" id="UP000245720">
    <property type="component" value="Unassembled WGS sequence"/>
</dbReference>
<accession>A0A315Y149</accession>
<comment type="caution">
    <text evidence="1">The sequence shown here is derived from an EMBL/GenBank/DDBJ whole genome shotgun (WGS) entry which is preliminary data.</text>
</comment>
<dbReference type="RefSeq" id="WP_109725778.1">
    <property type="nucleotide sequence ID" value="NZ_QGDI01000003.1"/>
</dbReference>
<proteinExistence type="predicted"/>
<protein>
    <submittedName>
        <fullName evidence="1">Uncharacterized protein</fullName>
    </submittedName>
</protein>
<organism evidence="1 2">
    <name type="scientific">Ruminococcus flavefaciens</name>
    <dbReference type="NCBI Taxonomy" id="1265"/>
    <lineage>
        <taxon>Bacteria</taxon>
        <taxon>Bacillati</taxon>
        <taxon>Bacillota</taxon>
        <taxon>Clostridia</taxon>
        <taxon>Eubacteriales</taxon>
        <taxon>Oscillospiraceae</taxon>
        <taxon>Ruminococcus</taxon>
    </lineage>
</organism>
<dbReference type="EMBL" id="QGDI01000003">
    <property type="protein sequence ID" value="PWJ13991.1"/>
    <property type="molecule type" value="Genomic_DNA"/>
</dbReference>
<evidence type="ECO:0000313" key="2">
    <source>
        <dbReference type="Proteomes" id="UP000245720"/>
    </source>
</evidence>
<dbReference type="AlphaFoldDB" id="A0A315Y149"/>
<sequence>MTEPWDLIQIASEGLACSQLPCTYELFRACCEDEKQEIASLVCCTMFKISRDMILKGEY</sequence>
<gene>
    <name evidence="1" type="ORF">IE37_00922</name>
</gene>
<reference evidence="1 2" key="1">
    <citation type="submission" date="2018-05" db="EMBL/GenBank/DDBJ databases">
        <title>The Hungate 1000. A catalogue of reference genomes from the rumen microbiome.</title>
        <authorList>
            <person name="Kelly W."/>
        </authorList>
    </citation>
    <scope>NUCLEOTIDE SEQUENCE [LARGE SCALE GENOMIC DNA]</scope>
    <source>
        <strain evidence="1 2">SAb67</strain>
    </source>
</reference>
<name>A0A315Y149_RUMFL</name>
<evidence type="ECO:0000313" key="1">
    <source>
        <dbReference type="EMBL" id="PWJ13991.1"/>
    </source>
</evidence>